<dbReference type="InterPro" id="IPR029045">
    <property type="entry name" value="ClpP/crotonase-like_dom_sf"/>
</dbReference>
<dbReference type="Gene3D" id="3.90.226.10">
    <property type="entry name" value="2-enoyl-CoA Hydratase, Chain A, domain 1"/>
    <property type="match status" value="1"/>
</dbReference>
<sequence>MIFDRSIDRKPNMFRDRCQCDIRQACNRQNEKGVPVSEENSSSVRWSVEGRLGRITIGAQGGLSTEDTEFGRCMSAAVRALSDDRAVRAVVLRSAGRVFCAGLDLEQVPGLADARTAQRLLRELNAGFADLAELPKPVVAAVDGAAFGGGANLARACDFIVASEKATFCEAFVRIGLASDVGSLYTLVRRVGHQRARELLMTGRVVGAEEALRIGAVDEVVASDRLEQRADELAGSLADGPPLAMAAIKAGLARSGGMGLRESLALEMDLQATQFASQDFHGAVAAFREKRPFEFDGR</sequence>
<dbReference type="PANTHER" id="PTHR11941">
    <property type="entry name" value="ENOYL-COA HYDRATASE-RELATED"/>
    <property type="match status" value="1"/>
</dbReference>
<reference evidence="4 5" key="1">
    <citation type="submission" date="2019-11" db="EMBL/GenBank/DDBJ databases">
        <title>Draft genome of Amycolatopsis RM579.</title>
        <authorList>
            <person name="Duangmal K."/>
            <person name="Mingma R."/>
        </authorList>
    </citation>
    <scope>NUCLEOTIDE SEQUENCE [LARGE SCALE GENOMIC DNA]</scope>
    <source>
        <strain evidence="4 5">RM579</strain>
    </source>
</reference>
<evidence type="ECO:0000256" key="2">
    <source>
        <dbReference type="ARBA" id="ARBA00023098"/>
    </source>
</evidence>
<comment type="similarity">
    <text evidence="1">Belongs to the enoyl-CoA hydratase/isomerase family.</text>
</comment>
<dbReference type="EMBL" id="WMBA01000048">
    <property type="protein sequence ID" value="MTD57426.1"/>
    <property type="molecule type" value="Genomic_DNA"/>
</dbReference>
<evidence type="ECO:0000256" key="1">
    <source>
        <dbReference type="ARBA" id="ARBA00005254"/>
    </source>
</evidence>
<protein>
    <recommendedName>
        <fullName evidence="6">Enoyl-CoA hydratase/isomerase family protein</fullName>
    </recommendedName>
</protein>
<proteinExistence type="inferred from homology"/>
<dbReference type="PANTHER" id="PTHR11941:SF169">
    <property type="entry name" value="(7AS)-7A-METHYL-1,5-DIOXO-2,3,5,6,7,7A-HEXAHYDRO-1H-INDENE-CARBOXYL-COA HYDROLASE"/>
    <property type="match status" value="1"/>
</dbReference>
<dbReference type="GO" id="GO:0006635">
    <property type="term" value="P:fatty acid beta-oxidation"/>
    <property type="evidence" value="ECO:0007669"/>
    <property type="project" value="TreeGrafter"/>
</dbReference>
<gene>
    <name evidence="4" type="ORF">GKO32_26150</name>
</gene>
<comment type="caution">
    <text evidence="4">The sequence shown here is derived from an EMBL/GenBank/DDBJ whole genome shotgun (WGS) entry which is preliminary data.</text>
</comment>
<dbReference type="Gene3D" id="1.10.12.10">
    <property type="entry name" value="Lyase 2-enoyl-coa Hydratase, Chain A, domain 2"/>
    <property type="match status" value="1"/>
</dbReference>
<keyword evidence="5" id="KW-1185">Reference proteome</keyword>
<dbReference type="CDD" id="cd06558">
    <property type="entry name" value="crotonase-like"/>
    <property type="match status" value="1"/>
</dbReference>
<evidence type="ECO:0000313" key="5">
    <source>
        <dbReference type="Proteomes" id="UP000440096"/>
    </source>
</evidence>
<organism evidence="4 5">
    <name type="scientific">Amycolatopsis pithecellobii</name>
    <dbReference type="NCBI Taxonomy" id="664692"/>
    <lineage>
        <taxon>Bacteria</taxon>
        <taxon>Bacillati</taxon>
        <taxon>Actinomycetota</taxon>
        <taxon>Actinomycetes</taxon>
        <taxon>Pseudonocardiales</taxon>
        <taxon>Pseudonocardiaceae</taxon>
        <taxon>Amycolatopsis</taxon>
    </lineage>
</organism>
<keyword evidence="3" id="KW-0456">Lyase</keyword>
<dbReference type="InterPro" id="IPR014748">
    <property type="entry name" value="Enoyl-CoA_hydra_C"/>
</dbReference>
<dbReference type="InterPro" id="IPR001753">
    <property type="entry name" value="Enoyl-CoA_hydra/iso"/>
</dbReference>
<evidence type="ECO:0000313" key="4">
    <source>
        <dbReference type="EMBL" id="MTD57426.1"/>
    </source>
</evidence>
<dbReference type="Pfam" id="PF00378">
    <property type="entry name" value="ECH_1"/>
    <property type="match status" value="1"/>
</dbReference>
<dbReference type="AlphaFoldDB" id="A0A6N7Z8Y6"/>
<dbReference type="Proteomes" id="UP000440096">
    <property type="component" value="Unassembled WGS sequence"/>
</dbReference>
<dbReference type="OrthoDB" id="9777711at2"/>
<evidence type="ECO:0000256" key="3">
    <source>
        <dbReference type="ARBA" id="ARBA00023239"/>
    </source>
</evidence>
<dbReference type="GO" id="GO:0016829">
    <property type="term" value="F:lyase activity"/>
    <property type="evidence" value="ECO:0007669"/>
    <property type="project" value="UniProtKB-KW"/>
</dbReference>
<keyword evidence="2" id="KW-0443">Lipid metabolism</keyword>
<evidence type="ECO:0008006" key="6">
    <source>
        <dbReference type="Google" id="ProtNLM"/>
    </source>
</evidence>
<dbReference type="SUPFAM" id="SSF52096">
    <property type="entry name" value="ClpP/crotonase"/>
    <property type="match status" value="1"/>
</dbReference>
<accession>A0A6N7Z8Y6</accession>
<name>A0A6N7Z8Y6_9PSEU</name>